<dbReference type="Proteomes" id="UP000198705">
    <property type="component" value="Unassembled WGS sequence"/>
</dbReference>
<protein>
    <recommendedName>
        <fullName evidence="3">DUF4412 domain-containing protein</fullName>
    </recommendedName>
</protein>
<evidence type="ECO:0000259" key="3">
    <source>
        <dbReference type="Pfam" id="PF14371"/>
    </source>
</evidence>
<evidence type="ECO:0000313" key="4">
    <source>
        <dbReference type="EMBL" id="SFN62811.1"/>
    </source>
</evidence>
<keyword evidence="2" id="KW-0732">Signal</keyword>
<feature type="compositionally biased region" description="Basic and acidic residues" evidence="1">
    <location>
        <begin position="37"/>
        <end position="53"/>
    </location>
</feature>
<organism evidence="4 5">
    <name type="scientific">Bizionia echini</name>
    <dbReference type="NCBI Taxonomy" id="649333"/>
    <lineage>
        <taxon>Bacteria</taxon>
        <taxon>Pseudomonadati</taxon>
        <taxon>Bacteroidota</taxon>
        <taxon>Flavobacteriia</taxon>
        <taxon>Flavobacteriales</taxon>
        <taxon>Flavobacteriaceae</taxon>
        <taxon>Bizionia</taxon>
    </lineage>
</organism>
<dbReference type="RefSeq" id="WP_092206900.1">
    <property type="nucleotide sequence ID" value="NZ_FOVN01000002.1"/>
</dbReference>
<dbReference type="STRING" id="649333.SAMN04487989_102112"/>
<feature type="domain" description="DUF4412" evidence="3">
    <location>
        <begin position="95"/>
        <end position="236"/>
    </location>
</feature>
<feature type="compositionally biased region" description="Basic and acidic residues" evidence="1">
    <location>
        <begin position="67"/>
        <end position="77"/>
    </location>
</feature>
<name>A0A1I5AJZ4_9FLAO</name>
<accession>A0A1I5AJZ4</accession>
<dbReference type="EMBL" id="FOVN01000002">
    <property type="protein sequence ID" value="SFN62811.1"/>
    <property type="molecule type" value="Genomic_DNA"/>
</dbReference>
<dbReference type="AlphaFoldDB" id="A0A1I5AJZ4"/>
<evidence type="ECO:0000313" key="5">
    <source>
        <dbReference type="Proteomes" id="UP000198705"/>
    </source>
</evidence>
<dbReference type="OrthoDB" id="1524221at2"/>
<evidence type="ECO:0000256" key="2">
    <source>
        <dbReference type="SAM" id="SignalP"/>
    </source>
</evidence>
<gene>
    <name evidence="4" type="ORF">SAMN04487989_102112</name>
</gene>
<sequence length="278" mass="31667">MKSIFSLLFLICFTFSSQAQIFERLADKAANAAERTLEKKVEQKSSKETDKAFDSVFEGNGNNSNTTDKKSTSESNEKSSQSSKTPEAVYSFTHKYVMQMESDKYTTNLTYYLAENKNYFGSTVESASTMISVMDMDKQTLFMFTDAGGTKMLMASSLNLDKMVKDNSEDYNAQVEKTGRTKTILGYTCFEYTVTTDDMKGNFWVTQEADISFPKGFYDMSDKNKNANQAWMEDMDGILLEMHITDTSKRKPQTMSMRCIALEKAKFKINSSDYKKFM</sequence>
<proteinExistence type="predicted"/>
<dbReference type="InterPro" id="IPR025524">
    <property type="entry name" value="DUF4412"/>
</dbReference>
<reference evidence="5" key="1">
    <citation type="submission" date="2016-10" db="EMBL/GenBank/DDBJ databases">
        <authorList>
            <person name="Varghese N."/>
            <person name="Submissions S."/>
        </authorList>
    </citation>
    <scope>NUCLEOTIDE SEQUENCE [LARGE SCALE GENOMIC DNA]</scope>
    <source>
        <strain evidence="5">DSM 23925</strain>
    </source>
</reference>
<keyword evidence="5" id="KW-1185">Reference proteome</keyword>
<evidence type="ECO:0000256" key="1">
    <source>
        <dbReference type="SAM" id="MobiDB-lite"/>
    </source>
</evidence>
<feature type="region of interest" description="Disordered" evidence="1">
    <location>
        <begin position="37"/>
        <end position="86"/>
    </location>
</feature>
<feature type="signal peptide" evidence="2">
    <location>
        <begin position="1"/>
        <end position="19"/>
    </location>
</feature>
<feature type="chain" id="PRO_5011533050" description="DUF4412 domain-containing protein" evidence="2">
    <location>
        <begin position="20"/>
        <end position="278"/>
    </location>
</feature>
<dbReference type="Pfam" id="PF14371">
    <property type="entry name" value="DUF4412"/>
    <property type="match status" value="1"/>
</dbReference>